<reference evidence="4" key="1">
    <citation type="journal article" date="2023" name="G3 (Bethesda)">
        <title>Whole genome assembly and annotation of the endangered Caribbean coral Acropora cervicornis.</title>
        <authorList>
            <person name="Selwyn J.D."/>
            <person name="Vollmer S.V."/>
        </authorList>
    </citation>
    <scope>NUCLEOTIDE SEQUENCE</scope>
    <source>
        <strain evidence="4">K2</strain>
    </source>
</reference>
<sequence>MPSLTEIRDMLLFAHSDNLIREEECLLLYDLNKSDNLELPYWSYDQFDLDLLNDDECKSEFRFYKRDVYLLAEVLQIPEQIQCYNRLVVDGIEALCIFLTRFAYPCRYSDMLPRFARPVLQTHNHRLPSFNQPWLSQASLQNYADVIHATGAPLPNCWGFIDGTVRPVSRPGKNQRVLYNGHKRVHAIKFQSIVAPNGLIANLFGPVEGRRHDSGMLAESGLLADLQRHSFSPLGQPLCVYGDPAYPLNIHLQGPFKGVRITPIQNEYNTAMSRVRASVEWVFGDLINYFAFIDFKKNLKIRLSAVGKMYIVCGLLTNARTCLYQSVTSSYFGLDPPPLEVYFQ</sequence>
<protein>
    <recommendedName>
        <fullName evidence="3">DDE Tnp4 domain-containing protein</fullName>
    </recommendedName>
</protein>
<evidence type="ECO:0000313" key="5">
    <source>
        <dbReference type="Proteomes" id="UP001249851"/>
    </source>
</evidence>
<dbReference type="Pfam" id="PF13359">
    <property type="entry name" value="DDE_Tnp_4"/>
    <property type="match status" value="1"/>
</dbReference>
<accession>A0AAD9USU5</accession>
<gene>
    <name evidence="4" type="ORF">P5673_031083</name>
</gene>
<comment type="caution">
    <text evidence="4">The sequence shown here is derived from an EMBL/GenBank/DDBJ whole genome shotgun (WGS) entry which is preliminary data.</text>
</comment>
<dbReference type="Proteomes" id="UP001249851">
    <property type="component" value="Unassembled WGS sequence"/>
</dbReference>
<name>A0AAD9USU5_ACRCE</name>
<dbReference type="EMBL" id="JARQWQ010000141">
    <property type="protein sequence ID" value="KAK2548643.1"/>
    <property type="molecule type" value="Genomic_DNA"/>
</dbReference>
<evidence type="ECO:0000259" key="3">
    <source>
        <dbReference type="Pfam" id="PF13359"/>
    </source>
</evidence>
<comment type="cofactor">
    <cofactor evidence="1">
        <name>a divalent metal cation</name>
        <dbReference type="ChEBI" id="CHEBI:60240"/>
    </cofactor>
</comment>
<evidence type="ECO:0000313" key="4">
    <source>
        <dbReference type="EMBL" id="KAK2548643.1"/>
    </source>
</evidence>
<reference evidence="4" key="2">
    <citation type="journal article" date="2023" name="Science">
        <title>Genomic signatures of disease resistance in endangered staghorn corals.</title>
        <authorList>
            <person name="Vollmer S.V."/>
            <person name="Selwyn J.D."/>
            <person name="Despard B.A."/>
            <person name="Roesel C.L."/>
        </authorList>
    </citation>
    <scope>NUCLEOTIDE SEQUENCE</scope>
    <source>
        <strain evidence="4">K2</strain>
    </source>
</reference>
<dbReference type="InterPro" id="IPR027806">
    <property type="entry name" value="HARBI1_dom"/>
</dbReference>
<dbReference type="GO" id="GO:0046872">
    <property type="term" value="F:metal ion binding"/>
    <property type="evidence" value="ECO:0007669"/>
    <property type="project" value="UniProtKB-KW"/>
</dbReference>
<evidence type="ECO:0000256" key="2">
    <source>
        <dbReference type="ARBA" id="ARBA00022723"/>
    </source>
</evidence>
<feature type="domain" description="DDE Tnp4" evidence="3">
    <location>
        <begin position="161"/>
        <end position="318"/>
    </location>
</feature>
<dbReference type="PANTHER" id="PTHR34615">
    <property type="entry name" value="PX DOMAIN-CONTAINING PROTEIN"/>
    <property type="match status" value="1"/>
</dbReference>
<dbReference type="PANTHER" id="PTHR34615:SF1">
    <property type="entry name" value="PX DOMAIN-CONTAINING PROTEIN"/>
    <property type="match status" value="1"/>
</dbReference>
<proteinExistence type="predicted"/>
<keyword evidence="2" id="KW-0479">Metal-binding</keyword>
<evidence type="ECO:0000256" key="1">
    <source>
        <dbReference type="ARBA" id="ARBA00001968"/>
    </source>
</evidence>
<dbReference type="AlphaFoldDB" id="A0AAD9USU5"/>
<organism evidence="4 5">
    <name type="scientific">Acropora cervicornis</name>
    <name type="common">Staghorn coral</name>
    <dbReference type="NCBI Taxonomy" id="6130"/>
    <lineage>
        <taxon>Eukaryota</taxon>
        <taxon>Metazoa</taxon>
        <taxon>Cnidaria</taxon>
        <taxon>Anthozoa</taxon>
        <taxon>Hexacorallia</taxon>
        <taxon>Scleractinia</taxon>
        <taxon>Astrocoeniina</taxon>
        <taxon>Acroporidae</taxon>
        <taxon>Acropora</taxon>
    </lineage>
</organism>
<keyword evidence="5" id="KW-1185">Reference proteome</keyword>